<dbReference type="KEGG" id="glt:GlitD10_1142"/>
<feature type="signal peptide" evidence="1">
    <location>
        <begin position="1"/>
        <end position="22"/>
    </location>
</feature>
<accession>A0A1J0ABZ9</accession>
<protein>
    <recommendedName>
        <fullName evidence="2">DUF4189 domain-containing protein</fullName>
    </recommendedName>
</protein>
<dbReference type="AlphaFoldDB" id="A0A1J0ABZ9"/>
<organism evidence="3 4">
    <name type="scientific">Gloeomargarita lithophora Alchichica-D10</name>
    <dbReference type="NCBI Taxonomy" id="1188229"/>
    <lineage>
        <taxon>Bacteria</taxon>
        <taxon>Bacillati</taxon>
        <taxon>Cyanobacteriota</taxon>
        <taxon>Cyanophyceae</taxon>
        <taxon>Gloeomargaritales</taxon>
        <taxon>Gloeomargaritaceae</taxon>
        <taxon>Gloeomargarita</taxon>
    </lineage>
</organism>
<dbReference type="OrthoDB" id="8448441at2"/>
<feature type="domain" description="DUF4189" evidence="2">
    <location>
        <begin position="26"/>
        <end position="114"/>
    </location>
</feature>
<proteinExistence type="predicted"/>
<dbReference type="STRING" id="1188229.GlitD10_1142"/>
<evidence type="ECO:0000259" key="2">
    <source>
        <dbReference type="Pfam" id="PF13827"/>
    </source>
</evidence>
<dbReference type="Pfam" id="PF13827">
    <property type="entry name" value="DUF4189"/>
    <property type="match status" value="1"/>
</dbReference>
<feature type="chain" id="PRO_5009608708" description="DUF4189 domain-containing protein" evidence="1">
    <location>
        <begin position="23"/>
        <end position="117"/>
    </location>
</feature>
<gene>
    <name evidence="3" type="ORF">GlitD10_1142</name>
</gene>
<dbReference type="InterPro" id="IPR025240">
    <property type="entry name" value="DUF4189"/>
</dbReference>
<reference evidence="3 4" key="1">
    <citation type="submission" date="2016-10" db="EMBL/GenBank/DDBJ databases">
        <title>Description of Gloeomargarita lithophora gen. nov., sp. nov., a thylakoid-bearing basal-branching cyanobacterium with intracellular carbonates, and proposal for Gloeomargaritales ord. nov.</title>
        <authorList>
            <person name="Moreira D."/>
            <person name="Tavera R."/>
            <person name="Benzerara K."/>
            <person name="Skouri-Panet F."/>
            <person name="Couradeau E."/>
            <person name="Gerard E."/>
            <person name="Loussert C."/>
            <person name="Novelo E."/>
            <person name="Zivanovic Y."/>
            <person name="Lopez-Garcia P."/>
        </authorList>
    </citation>
    <scope>NUCLEOTIDE SEQUENCE [LARGE SCALE GENOMIC DNA]</scope>
    <source>
        <strain evidence="3 4">D10</strain>
    </source>
</reference>
<dbReference type="Proteomes" id="UP000180235">
    <property type="component" value="Chromosome"/>
</dbReference>
<keyword evidence="4" id="KW-1185">Reference proteome</keyword>
<evidence type="ECO:0000313" key="4">
    <source>
        <dbReference type="Proteomes" id="UP000180235"/>
    </source>
</evidence>
<dbReference type="RefSeq" id="WP_071454044.1">
    <property type="nucleotide sequence ID" value="NZ_CP017675.1"/>
</dbReference>
<name>A0A1J0ABZ9_9CYAN</name>
<evidence type="ECO:0000256" key="1">
    <source>
        <dbReference type="SAM" id="SignalP"/>
    </source>
</evidence>
<evidence type="ECO:0000313" key="3">
    <source>
        <dbReference type="EMBL" id="APB33462.1"/>
    </source>
</evidence>
<sequence>MLRPHWFWLLLPTVLWSLPAQAQESFGAIALGKNSSRFGYSYDWKNSSQATQRALRECGSPDCQVVLTFNNGCGAVAESANRTGVGTGKTRNLAEQAALKLCNEPGCKVTVWACNSR</sequence>
<keyword evidence="1" id="KW-0732">Signal</keyword>
<dbReference type="EMBL" id="CP017675">
    <property type="protein sequence ID" value="APB33462.1"/>
    <property type="molecule type" value="Genomic_DNA"/>
</dbReference>